<reference evidence="1 2" key="1">
    <citation type="journal article" date="2013" name="Genome Announc.">
        <title>Draft Genome Sequence of Helicobacter fennelliae Strain MRY12-0050, Isolated from a Bacteremia Patient.</title>
        <authorList>
            <person name="Rimbara E."/>
            <person name="Matsui M."/>
            <person name="Mori S."/>
            <person name="Suzuki S."/>
            <person name="Suzuki M."/>
            <person name="Kim H."/>
            <person name="Sekizuka T."/>
            <person name="Kuroda M."/>
            <person name="Shibayama K."/>
        </authorList>
    </citation>
    <scope>NUCLEOTIDE SEQUENCE [LARGE SCALE GENOMIC DNA]</scope>
    <source>
        <strain evidence="1 2">MRY12-0050</strain>
    </source>
</reference>
<protein>
    <submittedName>
        <fullName evidence="1">Uncharacterized protein</fullName>
    </submittedName>
</protein>
<proteinExistence type="predicted"/>
<dbReference type="EMBL" id="BASD01000003">
    <property type="protein sequence ID" value="GAD17911.1"/>
    <property type="molecule type" value="Genomic_DNA"/>
</dbReference>
<dbReference type="STRING" id="1325130.HFN_1470"/>
<comment type="caution">
    <text evidence="1">The sequence shown here is derived from an EMBL/GenBank/DDBJ whole genome shotgun (WGS) entry which is preliminary data.</text>
</comment>
<accession>T1CY87</accession>
<gene>
    <name evidence="1" type="ORF">HFN_1470</name>
</gene>
<organism evidence="1 2">
    <name type="scientific">Helicobacter fennelliae MRY12-0050</name>
    <dbReference type="NCBI Taxonomy" id="1325130"/>
    <lineage>
        <taxon>Bacteria</taxon>
        <taxon>Pseudomonadati</taxon>
        <taxon>Campylobacterota</taxon>
        <taxon>Epsilonproteobacteria</taxon>
        <taxon>Campylobacterales</taxon>
        <taxon>Helicobacteraceae</taxon>
        <taxon>Helicobacter</taxon>
    </lineage>
</organism>
<keyword evidence="2" id="KW-1185">Reference proteome</keyword>
<dbReference type="AlphaFoldDB" id="T1CY87"/>
<evidence type="ECO:0000313" key="2">
    <source>
        <dbReference type="Proteomes" id="UP000018143"/>
    </source>
</evidence>
<name>T1CY87_9HELI</name>
<sequence>MKILLAIEGTCLSLQDTKQRSKRESRFALQLDSGKFNIPNSSKIQTT</sequence>
<evidence type="ECO:0000313" key="1">
    <source>
        <dbReference type="EMBL" id="GAD17911.1"/>
    </source>
</evidence>
<dbReference type="Proteomes" id="UP000018143">
    <property type="component" value="Unassembled WGS sequence"/>
</dbReference>